<evidence type="ECO:0000313" key="1">
    <source>
        <dbReference type="EMBL" id="HIW79684.1"/>
    </source>
</evidence>
<accession>A0A9D1R1S6</accession>
<dbReference type="InterPro" id="IPR003749">
    <property type="entry name" value="ThiS/MoaD-like"/>
</dbReference>
<reference evidence="1" key="1">
    <citation type="journal article" date="2021" name="PeerJ">
        <title>Extensive microbial diversity within the chicken gut microbiome revealed by metagenomics and culture.</title>
        <authorList>
            <person name="Gilroy R."/>
            <person name="Ravi A."/>
            <person name="Getino M."/>
            <person name="Pursley I."/>
            <person name="Horton D.L."/>
            <person name="Alikhan N.F."/>
            <person name="Baker D."/>
            <person name="Gharbi K."/>
            <person name="Hall N."/>
            <person name="Watson M."/>
            <person name="Adriaenssens E.M."/>
            <person name="Foster-Nyarko E."/>
            <person name="Jarju S."/>
            <person name="Secka A."/>
            <person name="Antonio M."/>
            <person name="Oren A."/>
            <person name="Chaudhuri R.R."/>
            <person name="La Ragione R."/>
            <person name="Hildebrand F."/>
            <person name="Pallen M.J."/>
        </authorList>
    </citation>
    <scope>NUCLEOTIDE SEQUENCE</scope>
    <source>
        <strain evidence="1">ChiSxjej5B17-1746</strain>
    </source>
</reference>
<organism evidence="1 2">
    <name type="scientific">Candidatus Bilophila faecipullorum</name>
    <dbReference type="NCBI Taxonomy" id="2838482"/>
    <lineage>
        <taxon>Bacteria</taxon>
        <taxon>Pseudomonadati</taxon>
        <taxon>Thermodesulfobacteriota</taxon>
        <taxon>Desulfovibrionia</taxon>
        <taxon>Desulfovibrionales</taxon>
        <taxon>Desulfovibrionaceae</taxon>
        <taxon>Bilophila</taxon>
    </lineage>
</organism>
<protein>
    <submittedName>
        <fullName evidence="1">MoaD/ThiS family protein</fullName>
    </submittedName>
</protein>
<dbReference type="AlphaFoldDB" id="A0A9D1R1S6"/>
<dbReference type="InterPro" id="IPR016155">
    <property type="entry name" value="Mopterin_synth/thiamin_S_b"/>
</dbReference>
<dbReference type="SUPFAM" id="SSF54285">
    <property type="entry name" value="MoaD/ThiS"/>
    <property type="match status" value="1"/>
</dbReference>
<gene>
    <name evidence="1" type="ORF">H9874_11165</name>
</gene>
<dbReference type="Pfam" id="PF02597">
    <property type="entry name" value="ThiS"/>
    <property type="match status" value="1"/>
</dbReference>
<dbReference type="Gene3D" id="3.10.20.30">
    <property type="match status" value="1"/>
</dbReference>
<comment type="caution">
    <text evidence="1">The sequence shown here is derived from an EMBL/GenBank/DDBJ whole genome shotgun (WGS) entry which is preliminary data.</text>
</comment>
<dbReference type="Proteomes" id="UP000824264">
    <property type="component" value="Unassembled WGS sequence"/>
</dbReference>
<name>A0A9D1R1S6_9BACT</name>
<dbReference type="EMBL" id="DXGI01000413">
    <property type="protein sequence ID" value="HIW79684.1"/>
    <property type="molecule type" value="Genomic_DNA"/>
</dbReference>
<reference evidence="1" key="2">
    <citation type="submission" date="2021-04" db="EMBL/GenBank/DDBJ databases">
        <authorList>
            <person name="Gilroy R."/>
        </authorList>
    </citation>
    <scope>NUCLEOTIDE SEQUENCE</scope>
    <source>
        <strain evidence="1">ChiSxjej5B17-1746</strain>
    </source>
</reference>
<evidence type="ECO:0000313" key="2">
    <source>
        <dbReference type="Proteomes" id="UP000824264"/>
    </source>
</evidence>
<dbReference type="InterPro" id="IPR012675">
    <property type="entry name" value="Beta-grasp_dom_sf"/>
</dbReference>
<proteinExistence type="predicted"/>
<dbReference type="CDD" id="cd17040">
    <property type="entry name" value="Ubl_MoaD_like"/>
    <property type="match status" value="1"/>
</dbReference>
<sequence length="74" mass="7935">MQIEVRCFATLAVHAPADKRLDLPEGATAGEAMRVLNIRPEDLKLIFVNGVHAEPDRILNDGDRVAFVPAVGGG</sequence>